<dbReference type="PROSITE" id="PS50023">
    <property type="entry name" value="LIM_DOMAIN_2"/>
    <property type="match status" value="2"/>
</dbReference>
<feature type="compositionally biased region" description="Polar residues" evidence="10">
    <location>
        <begin position="86"/>
        <end position="128"/>
    </location>
</feature>
<dbReference type="OrthoDB" id="15567at2759"/>
<dbReference type="EMBL" id="CAJVPV010003204">
    <property type="protein sequence ID" value="CAG8546024.1"/>
    <property type="molecule type" value="Genomic_DNA"/>
</dbReference>
<dbReference type="GO" id="GO:0005737">
    <property type="term" value="C:cytoplasm"/>
    <property type="evidence" value="ECO:0007669"/>
    <property type="project" value="UniProtKB-SubCell"/>
</dbReference>
<feature type="non-terminal residue" evidence="12">
    <location>
        <position position="479"/>
    </location>
</feature>
<dbReference type="FunFam" id="2.10.110.10:FF:000008">
    <property type="entry name" value="Paxillin isoform 1"/>
    <property type="match status" value="1"/>
</dbReference>
<feature type="domain" description="LIM zinc-binding" evidence="11">
    <location>
        <begin position="392"/>
        <end position="450"/>
    </location>
</feature>
<dbReference type="GO" id="GO:0003779">
    <property type="term" value="F:actin binding"/>
    <property type="evidence" value="ECO:0007669"/>
    <property type="project" value="TreeGrafter"/>
</dbReference>
<reference evidence="12" key="1">
    <citation type="submission" date="2021-06" db="EMBL/GenBank/DDBJ databases">
        <authorList>
            <person name="Kallberg Y."/>
            <person name="Tangrot J."/>
            <person name="Rosling A."/>
        </authorList>
    </citation>
    <scope>NUCLEOTIDE SEQUENCE</scope>
    <source>
        <strain evidence="12">CL551</strain>
    </source>
</reference>
<comment type="caution">
    <text evidence="12">The sequence shown here is derived from an EMBL/GenBank/DDBJ whole genome shotgun (WGS) entry which is preliminary data.</text>
</comment>
<dbReference type="PANTHER" id="PTHR24214">
    <property type="entry name" value="PDZ AND LIM DOMAIN PROTEIN ZASP"/>
    <property type="match status" value="1"/>
</dbReference>
<dbReference type="GO" id="GO:0001725">
    <property type="term" value="C:stress fiber"/>
    <property type="evidence" value="ECO:0007669"/>
    <property type="project" value="TreeGrafter"/>
</dbReference>
<proteinExistence type="predicted"/>
<feature type="compositionally biased region" description="Basic and acidic residues" evidence="10">
    <location>
        <begin position="76"/>
        <end position="85"/>
    </location>
</feature>
<dbReference type="GO" id="GO:0051371">
    <property type="term" value="F:muscle alpha-actinin binding"/>
    <property type="evidence" value="ECO:0007669"/>
    <property type="project" value="TreeGrafter"/>
</dbReference>
<dbReference type="PROSITE" id="PS00478">
    <property type="entry name" value="LIM_DOMAIN_1"/>
    <property type="match status" value="1"/>
</dbReference>
<dbReference type="AlphaFoldDB" id="A0A9N9FNU4"/>
<keyword evidence="8 9" id="KW-0440">LIM domain</keyword>
<evidence type="ECO:0000256" key="7">
    <source>
        <dbReference type="ARBA" id="ARBA00022949"/>
    </source>
</evidence>
<keyword evidence="13" id="KW-1185">Reference proteome</keyword>
<dbReference type="Proteomes" id="UP000789342">
    <property type="component" value="Unassembled WGS sequence"/>
</dbReference>
<dbReference type="Pfam" id="PF00412">
    <property type="entry name" value="LIM"/>
    <property type="match status" value="2"/>
</dbReference>
<dbReference type="SMART" id="SM00132">
    <property type="entry name" value="LIM"/>
    <property type="match status" value="2"/>
</dbReference>
<dbReference type="Gene3D" id="2.10.110.10">
    <property type="entry name" value="Cysteine Rich Protein"/>
    <property type="match status" value="3"/>
</dbReference>
<evidence type="ECO:0000256" key="1">
    <source>
        <dbReference type="ARBA" id="ARBA00004282"/>
    </source>
</evidence>
<keyword evidence="7" id="KW-0965">Cell junction</keyword>
<gene>
    <name evidence="12" type="ORF">AMORRO_LOCUS5353</name>
</gene>
<organism evidence="12 13">
    <name type="scientific">Acaulospora morrowiae</name>
    <dbReference type="NCBI Taxonomy" id="94023"/>
    <lineage>
        <taxon>Eukaryota</taxon>
        <taxon>Fungi</taxon>
        <taxon>Fungi incertae sedis</taxon>
        <taxon>Mucoromycota</taxon>
        <taxon>Glomeromycotina</taxon>
        <taxon>Glomeromycetes</taxon>
        <taxon>Diversisporales</taxon>
        <taxon>Acaulosporaceae</taxon>
        <taxon>Acaulospora</taxon>
    </lineage>
</organism>
<comment type="subcellular location">
    <subcellularLocation>
        <location evidence="1">Cell junction</location>
    </subcellularLocation>
    <subcellularLocation>
        <location evidence="2">Cytoplasm</location>
    </subcellularLocation>
</comment>
<feature type="domain" description="LIM zinc-binding" evidence="11">
    <location>
        <begin position="332"/>
        <end position="391"/>
    </location>
</feature>
<keyword evidence="4 9" id="KW-0479">Metal-binding</keyword>
<dbReference type="PANTHER" id="PTHR24214:SF38">
    <property type="entry name" value="PDZ AND LIM DOMAIN PROTEIN ZASP-RELATED"/>
    <property type="match status" value="1"/>
</dbReference>
<dbReference type="GO" id="GO:0030036">
    <property type="term" value="P:actin cytoskeleton organization"/>
    <property type="evidence" value="ECO:0007669"/>
    <property type="project" value="TreeGrafter"/>
</dbReference>
<keyword evidence="5" id="KW-0677">Repeat</keyword>
<evidence type="ECO:0000256" key="6">
    <source>
        <dbReference type="ARBA" id="ARBA00022833"/>
    </source>
</evidence>
<evidence type="ECO:0000256" key="5">
    <source>
        <dbReference type="ARBA" id="ARBA00022737"/>
    </source>
</evidence>
<feature type="compositionally biased region" description="Polar residues" evidence="10">
    <location>
        <begin position="220"/>
        <end position="230"/>
    </location>
</feature>
<dbReference type="InterPro" id="IPR001781">
    <property type="entry name" value="Znf_LIM"/>
</dbReference>
<keyword evidence="3" id="KW-0963">Cytoplasm</keyword>
<dbReference type="GO" id="GO:0031941">
    <property type="term" value="C:filamentous actin"/>
    <property type="evidence" value="ECO:0007669"/>
    <property type="project" value="TreeGrafter"/>
</dbReference>
<evidence type="ECO:0000256" key="2">
    <source>
        <dbReference type="ARBA" id="ARBA00004496"/>
    </source>
</evidence>
<evidence type="ECO:0000313" key="12">
    <source>
        <dbReference type="EMBL" id="CAG8546024.1"/>
    </source>
</evidence>
<accession>A0A9N9FNU4</accession>
<dbReference type="SUPFAM" id="SSF57716">
    <property type="entry name" value="Glucocorticoid receptor-like (DNA-binding domain)"/>
    <property type="match status" value="3"/>
</dbReference>
<feature type="compositionally biased region" description="Basic and acidic residues" evidence="10">
    <location>
        <begin position="231"/>
        <end position="243"/>
    </location>
</feature>
<feature type="region of interest" description="Disordered" evidence="10">
    <location>
        <begin position="43"/>
        <end position="148"/>
    </location>
</feature>
<sequence length="479" mass="53422">MSYLTREQLDKYLKNLSETAPKPANNNAGAIAINALQNATPRISTSINVPPPPKSHLAESTPKSERKQVLGPRPPPDTKRNRLSDSSKMQESNNSNTTVKRHSLSSLPRTSNNNADGSRNVSRKNSIPTAIEEKPKTSTFKTRDSNEKKRDVNIDEIVNDLSYPMETKLSLKPDNEGDNKTTKVFKNTKNVENNADDTSKGSYVLSAAFKSRISAPGASDQKQTMLPPSTQKRETTPAKEKRSSTIQESKQETQTNTNSNSRYDEAIQKYPPVDLLDNESSKIPSNNIRTEHDTNKEATPNKNLPLPDTDIQKSNDNTSQKSTNTSKPSSSINCAACEKQINGNVLSALGKKWHPEHFTCAHCNIALEHVSFYEKDGRPYCHLDYHELFSPRCGSCNTPIEGKCINALGKYWHPGHFFCRECGKPFESGGFMVHDGFPYCEDDWTRLFASKCKGCQQPIKGEHTSALDGLWHNHCFCCE</sequence>
<evidence type="ECO:0000256" key="10">
    <source>
        <dbReference type="SAM" id="MobiDB-lite"/>
    </source>
</evidence>
<evidence type="ECO:0000256" key="3">
    <source>
        <dbReference type="ARBA" id="ARBA00022490"/>
    </source>
</evidence>
<feature type="compositionally biased region" description="Polar residues" evidence="10">
    <location>
        <begin position="312"/>
        <end position="330"/>
    </location>
</feature>
<name>A0A9N9FNU4_9GLOM</name>
<evidence type="ECO:0000256" key="8">
    <source>
        <dbReference type="ARBA" id="ARBA00023038"/>
    </source>
</evidence>
<protein>
    <submittedName>
        <fullName evidence="12">10473_t:CDS:1</fullName>
    </submittedName>
</protein>
<feature type="compositionally biased region" description="Polar residues" evidence="10">
    <location>
        <begin position="244"/>
        <end position="261"/>
    </location>
</feature>
<dbReference type="InterPro" id="IPR050604">
    <property type="entry name" value="PDZ-LIM_domain"/>
</dbReference>
<evidence type="ECO:0000259" key="11">
    <source>
        <dbReference type="PROSITE" id="PS50023"/>
    </source>
</evidence>
<dbReference type="FunFam" id="2.10.110.10:FF:000018">
    <property type="entry name" value="Paxillin isoform 1"/>
    <property type="match status" value="1"/>
</dbReference>
<keyword evidence="6 9" id="KW-0862">Zinc</keyword>
<evidence type="ECO:0000256" key="4">
    <source>
        <dbReference type="ARBA" id="ARBA00022723"/>
    </source>
</evidence>
<dbReference type="GO" id="GO:0046872">
    <property type="term" value="F:metal ion binding"/>
    <property type="evidence" value="ECO:0007669"/>
    <property type="project" value="UniProtKB-KW"/>
</dbReference>
<evidence type="ECO:0000256" key="9">
    <source>
        <dbReference type="PROSITE-ProRule" id="PRU00125"/>
    </source>
</evidence>
<feature type="compositionally biased region" description="Basic and acidic residues" evidence="10">
    <location>
        <begin position="131"/>
        <end position="148"/>
    </location>
</feature>
<feature type="region of interest" description="Disordered" evidence="10">
    <location>
        <begin position="214"/>
        <end position="330"/>
    </location>
</feature>
<evidence type="ECO:0000313" key="13">
    <source>
        <dbReference type="Proteomes" id="UP000789342"/>
    </source>
</evidence>